<organism evidence="1 2">
    <name type="scientific">Sinorhizobium medicae</name>
    <dbReference type="NCBI Taxonomy" id="110321"/>
    <lineage>
        <taxon>Bacteria</taxon>
        <taxon>Pseudomonadati</taxon>
        <taxon>Pseudomonadota</taxon>
        <taxon>Alphaproteobacteria</taxon>
        <taxon>Hyphomicrobiales</taxon>
        <taxon>Rhizobiaceae</taxon>
        <taxon>Sinorhizobium/Ensifer group</taxon>
        <taxon>Sinorhizobium</taxon>
    </lineage>
</organism>
<dbReference type="EMBL" id="CABFNB010000145">
    <property type="protein sequence ID" value="VTZ64931.1"/>
    <property type="molecule type" value="Genomic_DNA"/>
</dbReference>
<evidence type="ECO:0000313" key="1">
    <source>
        <dbReference type="EMBL" id="VTZ64931.1"/>
    </source>
</evidence>
<gene>
    <name evidence="1" type="ORF">EMEDMD4_750018</name>
</gene>
<dbReference type="AlphaFoldDB" id="A0A508X9T0"/>
<dbReference type="Proteomes" id="UP000507954">
    <property type="component" value="Unassembled WGS sequence"/>
</dbReference>
<accession>A0A508X9T0</accession>
<sequence>MEIPTCCIGHTVVSPPNTSRGTGNFVCGCYVRGHPCVCSDMHHARLLEKKLSNLQAMLPPDPQRRRPDGQVAPHYRWLKTIGIANPLHGPVAAGVGRLERDFGDGTSYICRGCDWCECTSLALLQAPSIVWTFTGRTRDDTHTTMFVTFVGLTTQVVRSNIWSISRISYLKKGYKLYLVTPSAWHDFCKITQWCPCCAHSFVPNNRTRLNNKGSKMAALRQIAFDGKGISAISKMHSP</sequence>
<reference evidence="1 2" key="1">
    <citation type="submission" date="2019-06" db="EMBL/GenBank/DDBJ databases">
        <authorList>
            <person name="Le Quere A."/>
            <person name="Colella S."/>
        </authorList>
    </citation>
    <scope>NUCLEOTIDE SEQUENCE [LARGE SCALE GENOMIC DNA]</scope>
    <source>
        <strain evidence="1">EmedicaeMD41</strain>
    </source>
</reference>
<protein>
    <submittedName>
        <fullName evidence="1">Uncharacterized protein</fullName>
    </submittedName>
</protein>
<evidence type="ECO:0000313" key="2">
    <source>
        <dbReference type="Proteomes" id="UP000507954"/>
    </source>
</evidence>
<name>A0A508X9T0_9HYPH</name>
<proteinExistence type="predicted"/>